<organism evidence="2 3">
    <name type="scientific">Volvox africanus</name>
    <dbReference type="NCBI Taxonomy" id="51714"/>
    <lineage>
        <taxon>Eukaryota</taxon>
        <taxon>Viridiplantae</taxon>
        <taxon>Chlorophyta</taxon>
        <taxon>core chlorophytes</taxon>
        <taxon>Chlorophyceae</taxon>
        <taxon>CS clade</taxon>
        <taxon>Chlamydomonadales</taxon>
        <taxon>Volvocaceae</taxon>
        <taxon>Volvox</taxon>
    </lineage>
</organism>
<protein>
    <recommendedName>
        <fullName evidence="4">NYN domain-containing protein</fullName>
    </recommendedName>
</protein>
<name>A0ABQ5RWP3_9CHLO</name>
<gene>
    <name evidence="2" type="ORF">VaNZ11_003816</name>
</gene>
<proteinExistence type="predicted"/>
<evidence type="ECO:0000256" key="1">
    <source>
        <dbReference type="SAM" id="MobiDB-lite"/>
    </source>
</evidence>
<evidence type="ECO:0000313" key="2">
    <source>
        <dbReference type="EMBL" id="GLI61491.1"/>
    </source>
</evidence>
<sequence>MGCTDSRPERFESPTSAALNSPPRVFIRCPAKSESGLDNATSSTIIEPPGALSEEANTAASSRLRTHLPESCTRNLVQLEIRPEEQSVRIIGPSEPVNVELPNMVCDDPVTSGRARDLQPCNPPLPESKAELASLFVESYRRTTDVSPKGAKAAPEEPAPTLSNNLPPVSEAPSPKPTSPPSPSPALEDATLATKIAGKEQSDKVLVHLNIPHGPVVADGRKLVLLVWDIEHVRCPIVESITSFNKPWRHPLSPQNVLGYLKQHFVYDKGRIEYRTVAALSEGSLRKLLRFHEKFVELAVPNLSIMLAAKGNVGAVLSKEVRGFINDHAHIAQGSPGQLTVVFIAREDHFTDVRQEASERGFRVELLTQRRWVDFLRYCSGQRTVKLVN</sequence>
<feature type="compositionally biased region" description="Pro residues" evidence="1">
    <location>
        <begin position="174"/>
        <end position="184"/>
    </location>
</feature>
<feature type="region of interest" description="Disordered" evidence="1">
    <location>
        <begin position="1"/>
        <end position="22"/>
    </location>
</feature>
<feature type="region of interest" description="Disordered" evidence="1">
    <location>
        <begin position="143"/>
        <end position="187"/>
    </location>
</feature>
<accession>A0ABQ5RWP3</accession>
<comment type="caution">
    <text evidence="2">The sequence shown here is derived from an EMBL/GenBank/DDBJ whole genome shotgun (WGS) entry which is preliminary data.</text>
</comment>
<dbReference type="Proteomes" id="UP001165090">
    <property type="component" value="Unassembled WGS sequence"/>
</dbReference>
<evidence type="ECO:0008006" key="4">
    <source>
        <dbReference type="Google" id="ProtNLM"/>
    </source>
</evidence>
<dbReference type="EMBL" id="BSDZ01000010">
    <property type="protein sequence ID" value="GLI61491.1"/>
    <property type="molecule type" value="Genomic_DNA"/>
</dbReference>
<keyword evidence="3" id="KW-1185">Reference proteome</keyword>
<evidence type="ECO:0000313" key="3">
    <source>
        <dbReference type="Proteomes" id="UP001165090"/>
    </source>
</evidence>
<reference evidence="2 3" key="1">
    <citation type="journal article" date="2023" name="IScience">
        <title>Expanded male sex-determining region conserved during the evolution of homothallism in the green alga Volvox.</title>
        <authorList>
            <person name="Yamamoto K."/>
            <person name="Matsuzaki R."/>
            <person name="Mahakham W."/>
            <person name="Heman W."/>
            <person name="Sekimoto H."/>
            <person name="Kawachi M."/>
            <person name="Minakuchi Y."/>
            <person name="Toyoda A."/>
            <person name="Nozaki H."/>
        </authorList>
    </citation>
    <scope>NUCLEOTIDE SEQUENCE [LARGE SCALE GENOMIC DNA]</scope>
    <source>
        <strain evidence="2 3">NIES-4468</strain>
    </source>
</reference>
<feature type="compositionally biased region" description="Basic and acidic residues" evidence="1">
    <location>
        <begin position="1"/>
        <end position="12"/>
    </location>
</feature>